<gene>
    <name evidence="3" type="ORF">ACFPM7_25270</name>
</gene>
<comment type="similarity">
    <text evidence="1 2">Belongs to the enoyl-CoA hydratase/isomerase family.</text>
</comment>
<dbReference type="InterPro" id="IPR029045">
    <property type="entry name" value="ClpP/crotonase-like_dom_sf"/>
</dbReference>
<evidence type="ECO:0000256" key="2">
    <source>
        <dbReference type="RuleBase" id="RU003707"/>
    </source>
</evidence>
<dbReference type="InterPro" id="IPR018376">
    <property type="entry name" value="Enoyl-CoA_hyd/isom_CS"/>
</dbReference>
<sequence>MSYQTLDLTVADAVAVLTLNRPDRLNVMNMTMRDELGHCFEHLRTRVDDVRAVVITGAGTAFCAGGDVNDFDGTAAEQMHDLMRGRSHHWFQRLWHLPQPTVAAVNGTAAGGGANLVLATDLAIASDRARFGETFAKVGLMPDLGGLYTLPRIVGLRRAKELCLLGDLLSAEEMAELGLVNRVVPHEELLPAALELAGRLAAKPRHTMALTKMVLNRSTEQSMEEVLLSELLGQSYLFGTRDQREALDGFLRRNGSQKAGVDGAR</sequence>
<evidence type="ECO:0000313" key="3">
    <source>
        <dbReference type="EMBL" id="MFC5290377.1"/>
    </source>
</evidence>
<dbReference type="CDD" id="cd06558">
    <property type="entry name" value="crotonase-like"/>
    <property type="match status" value="1"/>
</dbReference>
<reference evidence="4" key="1">
    <citation type="journal article" date="2019" name="Int. J. Syst. Evol. Microbiol.">
        <title>The Global Catalogue of Microorganisms (GCM) 10K type strain sequencing project: providing services to taxonomists for standard genome sequencing and annotation.</title>
        <authorList>
            <consortium name="The Broad Institute Genomics Platform"/>
            <consortium name="The Broad Institute Genome Sequencing Center for Infectious Disease"/>
            <person name="Wu L."/>
            <person name="Ma J."/>
        </authorList>
    </citation>
    <scope>NUCLEOTIDE SEQUENCE [LARGE SCALE GENOMIC DNA]</scope>
    <source>
        <strain evidence="4">CCUG 59778</strain>
    </source>
</reference>
<comment type="caution">
    <text evidence="3">The sequence shown here is derived from an EMBL/GenBank/DDBJ whole genome shotgun (WGS) entry which is preliminary data.</text>
</comment>
<dbReference type="EMBL" id="JBHSKF010000016">
    <property type="protein sequence ID" value="MFC5290377.1"/>
    <property type="molecule type" value="Genomic_DNA"/>
</dbReference>
<name>A0ABW0ETZ1_9PSEU</name>
<dbReference type="PROSITE" id="PS00166">
    <property type="entry name" value="ENOYL_COA_HYDRATASE"/>
    <property type="match status" value="1"/>
</dbReference>
<dbReference type="Pfam" id="PF00378">
    <property type="entry name" value="ECH_1"/>
    <property type="match status" value="1"/>
</dbReference>
<dbReference type="Gene3D" id="3.90.226.10">
    <property type="entry name" value="2-enoyl-CoA Hydratase, Chain A, domain 1"/>
    <property type="match status" value="1"/>
</dbReference>
<protein>
    <submittedName>
        <fullName evidence="3">Enoyl-CoA hydratase/isomerase family protein</fullName>
    </submittedName>
</protein>
<organism evidence="3 4">
    <name type="scientific">Actinokineospora guangxiensis</name>
    <dbReference type="NCBI Taxonomy" id="1490288"/>
    <lineage>
        <taxon>Bacteria</taxon>
        <taxon>Bacillati</taxon>
        <taxon>Actinomycetota</taxon>
        <taxon>Actinomycetes</taxon>
        <taxon>Pseudonocardiales</taxon>
        <taxon>Pseudonocardiaceae</taxon>
        <taxon>Actinokineospora</taxon>
    </lineage>
</organism>
<proteinExistence type="inferred from homology"/>
<evidence type="ECO:0000256" key="1">
    <source>
        <dbReference type="ARBA" id="ARBA00005254"/>
    </source>
</evidence>
<accession>A0ABW0ETZ1</accession>
<keyword evidence="4" id="KW-1185">Reference proteome</keyword>
<dbReference type="SUPFAM" id="SSF52096">
    <property type="entry name" value="ClpP/crotonase"/>
    <property type="match status" value="1"/>
</dbReference>
<dbReference type="RefSeq" id="WP_378250266.1">
    <property type="nucleotide sequence ID" value="NZ_JBHSKF010000016.1"/>
</dbReference>
<evidence type="ECO:0000313" key="4">
    <source>
        <dbReference type="Proteomes" id="UP001596157"/>
    </source>
</evidence>
<dbReference type="PANTHER" id="PTHR11941:SF54">
    <property type="entry name" value="ENOYL-COA HYDRATASE, MITOCHONDRIAL"/>
    <property type="match status" value="1"/>
</dbReference>
<dbReference type="InterPro" id="IPR001753">
    <property type="entry name" value="Enoyl-CoA_hydra/iso"/>
</dbReference>
<dbReference type="PANTHER" id="PTHR11941">
    <property type="entry name" value="ENOYL-COA HYDRATASE-RELATED"/>
    <property type="match status" value="1"/>
</dbReference>
<dbReference type="Proteomes" id="UP001596157">
    <property type="component" value="Unassembled WGS sequence"/>
</dbReference>